<feature type="domain" description="HAMP" evidence="6">
    <location>
        <begin position="252"/>
        <end position="287"/>
    </location>
</feature>
<evidence type="ECO:0000313" key="7">
    <source>
        <dbReference type="EMBL" id="QQO09215.1"/>
    </source>
</evidence>
<dbReference type="PANTHER" id="PTHR43531">
    <property type="entry name" value="PROTEIN ICFG"/>
    <property type="match status" value="1"/>
</dbReference>
<dbReference type="PROSITE" id="PS50885">
    <property type="entry name" value="HAMP"/>
    <property type="match status" value="1"/>
</dbReference>
<protein>
    <submittedName>
        <fullName evidence="7">Methyl-accepting chemotaxis protein</fullName>
    </submittedName>
</protein>
<dbReference type="GO" id="GO:0004888">
    <property type="term" value="F:transmembrane signaling receptor activity"/>
    <property type="evidence" value="ECO:0007669"/>
    <property type="project" value="InterPro"/>
</dbReference>
<evidence type="ECO:0000259" key="6">
    <source>
        <dbReference type="PROSITE" id="PS50885"/>
    </source>
</evidence>
<dbReference type="GO" id="GO:0006935">
    <property type="term" value="P:chemotaxis"/>
    <property type="evidence" value="ECO:0007669"/>
    <property type="project" value="UniProtKB-KW"/>
</dbReference>
<feature type="transmembrane region" description="Helical" evidence="4">
    <location>
        <begin position="40"/>
        <end position="62"/>
    </location>
</feature>
<evidence type="ECO:0000256" key="1">
    <source>
        <dbReference type="ARBA" id="ARBA00022500"/>
    </source>
</evidence>
<dbReference type="PANTHER" id="PTHR43531:SF11">
    <property type="entry name" value="METHYL-ACCEPTING CHEMOTAXIS PROTEIN 3"/>
    <property type="match status" value="1"/>
</dbReference>
<keyword evidence="4" id="KW-0472">Membrane</keyword>
<keyword evidence="3" id="KW-0807">Transducer</keyword>
<name>A0A7T8BAP1_9SPIR</name>
<dbReference type="AlphaFoldDB" id="A0A7T8BAP1"/>
<feature type="transmembrane region" description="Helical" evidence="4">
    <location>
        <begin position="210"/>
        <end position="231"/>
    </location>
</feature>
<dbReference type="KEGG" id="bhc:JFL75_20165"/>
<feature type="transmembrane region" description="Helical" evidence="4">
    <location>
        <begin position="12"/>
        <end position="34"/>
    </location>
</feature>
<keyword evidence="4" id="KW-0812">Transmembrane</keyword>
<dbReference type="SUPFAM" id="SSF58104">
    <property type="entry name" value="Methyl-accepting chemotaxis protein (MCP) signaling domain"/>
    <property type="match status" value="1"/>
</dbReference>
<accession>A0A7T8BAP1</accession>
<sequence length="620" mass="65600">MKNNGVLFRGILLLGSIISVCISLLLFNVFGVTGVSFGQVLVRIGAAGIAFICVNVFLLGSFAKLFSPENFNAAGDGYAAALKNIGGLPMKAMALFVLTKCLFLLAVFLQGSALGIRPGLVLPLFLENLATGMLNANLIYILTDGLVSKSLKEYNLTQYPRDLRSKRQSVKVFVYPLAVALMSLLFAFSLSFLVLSNAGGTLDSMNGRSWGLAIGLLAGFYFASQCLSYVLKMNTGRIFDTVVNQLESLSSARKDLTQRISLCSVDEIGTMAGMVNSFCENLRGGMQDLKKGQTLLSASGDELEQSSAGMAGSLSGISGGIDQVREKTKAQLNSVAGASGAVQQITRNIESLDRLISDQAASVTEASASIEEMVGNISSISGAVNKMAGQFNDLNDAARQGVAVQLESGKGIKEIAERSQSLQEANKIIATIAAQTNLLAMNAAIEAAHAGEAGRGFSVVADEIRRLAETSAVESGSIKTELKEVEKTIDSIVSGAQASEQAFNRVSEKINETEPLVLEVQNAIREQKEGADQILEALRIMNDTTSNVRSGSREMNAGSTTVVNEMGQLENSAKEIYGGMEEMAKGITAVSGEANRVSSLAETNKETISGMDKTVGSFTI</sequence>
<feature type="domain" description="Methyl-accepting transducer" evidence="5">
    <location>
        <begin position="334"/>
        <end position="556"/>
    </location>
</feature>
<dbReference type="PRINTS" id="PR00260">
    <property type="entry name" value="CHEMTRNSDUCR"/>
</dbReference>
<comment type="similarity">
    <text evidence="2">Belongs to the methyl-accepting chemotaxis (MCP) protein family.</text>
</comment>
<feature type="transmembrane region" description="Helical" evidence="4">
    <location>
        <begin position="129"/>
        <end position="151"/>
    </location>
</feature>
<keyword evidence="8" id="KW-1185">Reference proteome</keyword>
<dbReference type="PROSITE" id="PS50111">
    <property type="entry name" value="CHEMOTAXIS_TRANSDUC_2"/>
    <property type="match status" value="1"/>
</dbReference>
<organism evidence="7 8">
    <name type="scientific">Breznakiella homolactica</name>
    <dbReference type="NCBI Taxonomy" id="2798577"/>
    <lineage>
        <taxon>Bacteria</taxon>
        <taxon>Pseudomonadati</taxon>
        <taxon>Spirochaetota</taxon>
        <taxon>Spirochaetia</taxon>
        <taxon>Spirochaetales</taxon>
        <taxon>Breznakiellaceae</taxon>
        <taxon>Breznakiella</taxon>
    </lineage>
</organism>
<dbReference type="Proteomes" id="UP000595917">
    <property type="component" value="Chromosome"/>
</dbReference>
<dbReference type="InterPro" id="IPR051310">
    <property type="entry name" value="MCP_chemotaxis"/>
</dbReference>
<feature type="transmembrane region" description="Helical" evidence="4">
    <location>
        <begin position="172"/>
        <end position="195"/>
    </location>
</feature>
<feature type="transmembrane region" description="Helical" evidence="4">
    <location>
        <begin position="92"/>
        <end position="109"/>
    </location>
</feature>
<dbReference type="InterPro" id="IPR004090">
    <property type="entry name" value="Chemotax_Me-accpt_rcpt"/>
</dbReference>
<dbReference type="GO" id="GO:0007165">
    <property type="term" value="P:signal transduction"/>
    <property type="evidence" value="ECO:0007669"/>
    <property type="project" value="UniProtKB-KW"/>
</dbReference>
<gene>
    <name evidence="7" type="ORF">JFL75_20165</name>
</gene>
<reference evidence="7" key="1">
    <citation type="submission" date="2021-01" db="EMBL/GenBank/DDBJ databases">
        <title>Description of Breznakiella homolactica.</title>
        <authorList>
            <person name="Song Y."/>
            <person name="Brune A."/>
        </authorList>
    </citation>
    <scope>NUCLEOTIDE SEQUENCE</scope>
    <source>
        <strain evidence="7">RmG30</strain>
    </source>
</reference>
<dbReference type="GO" id="GO:0005886">
    <property type="term" value="C:plasma membrane"/>
    <property type="evidence" value="ECO:0007669"/>
    <property type="project" value="TreeGrafter"/>
</dbReference>
<dbReference type="RefSeq" id="WP_215626521.1">
    <property type="nucleotide sequence ID" value="NZ_CP067089.2"/>
</dbReference>
<proteinExistence type="inferred from homology"/>
<dbReference type="Gene3D" id="1.10.287.950">
    <property type="entry name" value="Methyl-accepting chemotaxis protein"/>
    <property type="match status" value="1"/>
</dbReference>
<evidence type="ECO:0000313" key="8">
    <source>
        <dbReference type="Proteomes" id="UP000595917"/>
    </source>
</evidence>
<keyword evidence="1" id="KW-0145">Chemotaxis</keyword>
<dbReference type="Pfam" id="PF00015">
    <property type="entry name" value="MCPsignal"/>
    <property type="match status" value="1"/>
</dbReference>
<evidence type="ECO:0000256" key="2">
    <source>
        <dbReference type="ARBA" id="ARBA00029447"/>
    </source>
</evidence>
<keyword evidence="4" id="KW-1133">Transmembrane helix</keyword>
<dbReference type="InterPro" id="IPR004089">
    <property type="entry name" value="MCPsignal_dom"/>
</dbReference>
<dbReference type="InterPro" id="IPR003660">
    <property type="entry name" value="HAMP_dom"/>
</dbReference>
<evidence type="ECO:0000259" key="5">
    <source>
        <dbReference type="PROSITE" id="PS50111"/>
    </source>
</evidence>
<evidence type="ECO:0000256" key="3">
    <source>
        <dbReference type="PROSITE-ProRule" id="PRU00284"/>
    </source>
</evidence>
<dbReference type="EMBL" id="CP067089">
    <property type="protein sequence ID" value="QQO09215.1"/>
    <property type="molecule type" value="Genomic_DNA"/>
</dbReference>
<dbReference type="SMART" id="SM00283">
    <property type="entry name" value="MA"/>
    <property type="match status" value="1"/>
</dbReference>
<evidence type="ECO:0000256" key="4">
    <source>
        <dbReference type="SAM" id="Phobius"/>
    </source>
</evidence>